<evidence type="ECO:0000256" key="1">
    <source>
        <dbReference type="ARBA" id="ARBA00006484"/>
    </source>
</evidence>
<dbReference type="InterPro" id="IPR002347">
    <property type="entry name" value="SDR_fam"/>
</dbReference>
<dbReference type="PRINTS" id="PR00080">
    <property type="entry name" value="SDRFAMILY"/>
</dbReference>
<gene>
    <name evidence="4" type="ORF">ETD85_32495</name>
</gene>
<sequence length="262" mass="27102">MDLQLTGKVILVTGATSGIGLATAHLLAAEGARVVALARGRSSGPVLPPATQLIRADLTDPATAAQAVAQIMDRHGRLDGLVNNAAALKSRPSFADIDDEQWHATFELNLHSAVRLTRAVLPILAENPEGGGIVHVASEAARLPDASIADYAASKAALLSVSKSLATAFGPAGVRSNVVSPGPTRTALFDAPGGFAEQLAERFDLPPADAVEHFIRIERRLPTGRIGTPEEVAGVIAYLLSPLAAQVTGAEWAIDGGALRQL</sequence>
<comment type="similarity">
    <text evidence="1">Belongs to the short-chain dehydrogenases/reductases (SDR) family.</text>
</comment>
<evidence type="ECO:0000259" key="3">
    <source>
        <dbReference type="SMART" id="SM00822"/>
    </source>
</evidence>
<dbReference type="AlphaFoldDB" id="A0A5S4G9C2"/>
<dbReference type="RefSeq" id="WP_138693628.1">
    <property type="nucleotide sequence ID" value="NZ_JBHSAZ010000043.1"/>
</dbReference>
<accession>A0A5S4G9C2</accession>
<dbReference type="InterPro" id="IPR020904">
    <property type="entry name" value="Sc_DH/Rdtase_CS"/>
</dbReference>
<dbReference type="GO" id="GO:0016616">
    <property type="term" value="F:oxidoreductase activity, acting on the CH-OH group of donors, NAD or NADP as acceptor"/>
    <property type="evidence" value="ECO:0007669"/>
    <property type="project" value="TreeGrafter"/>
</dbReference>
<dbReference type="InterPro" id="IPR036291">
    <property type="entry name" value="NAD(P)-bd_dom_sf"/>
</dbReference>
<dbReference type="Proteomes" id="UP000306628">
    <property type="component" value="Unassembled WGS sequence"/>
</dbReference>
<dbReference type="PANTHER" id="PTHR42760">
    <property type="entry name" value="SHORT-CHAIN DEHYDROGENASES/REDUCTASES FAMILY MEMBER"/>
    <property type="match status" value="1"/>
</dbReference>
<protein>
    <submittedName>
        <fullName evidence="4">SDR family oxidoreductase</fullName>
    </submittedName>
</protein>
<evidence type="ECO:0000313" key="5">
    <source>
        <dbReference type="Proteomes" id="UP000306628"/>
    </source>
</evidence>
<keyword evidence="2" id="KW-0560">Oxidoreductase</keyword>
<dbReference type="PROSITE" id="PS00061">
    <property type="entry name" value="ADH_SHORT"/>
    <property type="match status" value="1"/>
</dbReference>
<dbReference type="SMART" id="SM00822">
    <property type="entry name" value="PKS_KR"/>
    <property type="match status" value="1"/>
</dbReference>
<dbReference type="Pfam" id="PF13561">
    <property type="entry name" value="adh_short_C2"/>
    <property type="match status" value="1"/>
</dbReference>
<dbReference type="FunFam" id="3.40.50.720:FF:000084">
    <property type="entry name" value="Short-chain dehydrogenase reductase"/>
    <property type="match status" value="1"/>
</dbReference>
<dbReference type="SUPFAM" id="SSF51735">
    <property type="entry name" value="NAD(P)-binding Rossmann-fold domains"/>
    <property type="match status" value="1"/>
</dbReference>
<evidence type="ECO:0000256" key="2">
    <source>
        <dbReference type="ARBA" id="ARBA00023002"/>
    </source>
</evidence>
<proteinExistence type="inferred from homology"/>
<dbReference type="EMBL" id="VCKX01000120">
    <property type="protein sequence ID" value="TMR29439.1"/>
    <property type="molecule type" value="Genomic_DNA"/>
</dbReference>
<dbReference type="Gene3D" id="3.40.50.720">
    <property type="entry name" value="NAD(P)-binding Rossmann-like Domain"/>
    <property type="match status" value="1"/>
</dbReference>
<keyword evidence="5" id="KW-1185">Reference proteome</keyword>
<dbReference type="PANTHER" id="PTHR42760:SF133">
    <property type="entry name" value="3-OXOACYL-[ACYL-CARRIER-PROTEIN] REDUCTASE"/>
    <property type="match status" value="1"/>
</dbReference>
<name>A0A5S4G9C2_9ACTN</name>
<organism evidence="4 5">
    <name type="scientific">Nonomuraea zeae</name>
    <dbReference type="NCBI Taxonomy" id="1642303"/>
    <lineage>
        <taxon>Bacteria</taxon>
        <taxon>Bacillati</taxon>
        <taxon>Actinomycetota</taxon>
        <taxon>Actinomycetes</taxon>
        <taxon>Streptosporangiales</taxon>
        <taxon>Streptosporangiaceae</taxon>
        <taxon>Nonomuraea</taxon>
    </lineage>
</organism>
<dbReference type="OrthoDB" id="8959163at2"/>
<dbReference type="CDD" id="cd05233">
    <property type="entry name" value="SDR_c"/>
    <property type="match status" value="1"/>
</dbReference>
<dbReference type="PRINTS" id="PR00081">
    <property type="entry name" value="GDHRDH"/>
</dbReference>
<reference evidence="4 5" key="1">
    <citation type="submission" date="2019-05" db="EMBL/GenBank/DDBJ databases">
        <title>Draft genome sequence of Nonomuraea zeae DSM 100528.</title>
        <authorList>
            <person name="Saricaoglu S."/>
            <person name="Isik K."/>
        </authorList>
    </citation>
    <scope>NUCLEOTIDE SEQUENCE [LARGE SCALE GENOMIC DNA]</scope>
    <source>
        <strain evidence="4 5">DSM 100528</strain>
    </source>
</reference>
<dbReference type="InterPro" id="IPR057326">
    <property type="entry name" value="KR_dom"/>
</dbReference>
<evidence type="ECO:0000313" key="4">
    <source>
        <dbReference type="EMBL" id="TMR29439.1"/>
    </source>
</evidence>
<comment type="caution">
    <text evidence="4">The sequence shown here is derived from an EMBL/GenBank/DDBJ whole genome shotgun (WGS) entry which is preliminary data.</text>
</comment>
<feature type="domain" description="Ketoreductase" evidence="3">
    <location>
        <begin position="8"/>
        <end position="194"/>
    </location>
</feature>